<dbReference type="OrthoDB" id="3944022at2759"/>
<dbReference type="Proteomes" id="UP000503462">
    <property type="component" value="Chromosome 3"/>
</dbReference>
<keyword evidence="1" id="KW-0472">Membrane</keyword>
<evidence type="ECO:0000313" key="3">
    <source>
        <dbReference type="Proteomes" id="UP000503462"/>
    </source>
</evidence>
<name>A0A6H0XY34_9PEZI</name>
<organism evidence="2 3">
    <name type="scientific">Peltaster fructicola</name>
    <dbReference type="NCBI Taxonomy" id="286661"/>
    <lineage>
        <taxon>Eukaryota</taxon>
        <taxon>Fungi</taxon>
        <taxon>Dikarya</taxon>
        <taxon>Ascomycota</taxon>
        <taxon>Pezizomycotina</taxon>
        <taxon>Dothideomycetes</taxon>
        <taxon>Dothideomycetes incertae sedis</taxon>
        <taxon>Peltaster</taxon>
    </lineage>
</organism>
<protein>
    <recommendedName>
        <fullName evidence="4">Mid2 domain-containing protein</fullName>
    </recommendedName>
</protein>
<keyword evidence="1" id="KW-1133">Transmembrane helix</keyword>
<gene>
    <name evidence="2" type="ORF">AMS68_005161</name>
</gene>
<dbReference type="AlphaFoldDB" id="A0A6H0XY34"/>
<evidence type="ECO:0008006" key="4">
    <source>
        <dbReference type="Google" id="ProtNLM"/>
    </source>
</evidence>
<dbReference type="PANTHER" id="PTHR16861:SF4">
    <property type="entry name" value="SH3 DOMAIN PROTEIN (AFU_ORTHOLOGUE AFUA_1G13610)"/>
    <property type="match status" value="1"/>
</dbReference>
<feature type="transmembrane region" description="Helical" evidence="1">
    <location>
        <begin position="226"/>
        <end position="249"/>
    </location>
</feature>
<evidence type="ECO:0000256" key="1">
    <source>
        <dbReference type="SAM" id="Phobius"/>
    </source>
</evidence>
<keyword evidence="1" id="KW-0812">Transmembrane</keyword>
<accession>A0A6H0XY34</accession>
<sequence length="333" mass="35263">MNSSLAIERPFDLNTPWPSLLALSQADQHRKTRDEDGIFRRDVCAQAFGAGWSTSTCTPGNTLCCINANSNFPQCEQFSGSGWCCVAYQQGCYIDLSDTSCSRPGSVSCTQLSPGTTEACCLPNTTCAPGYNASATYARCNIQQQVLQALASPSSSSSISSAVQSSTSSAPPTTSTTSITSVIAYSSTSTAYSLAPVSVSTSNLGSSTTTPAQAGNLASTSLSAGAIAGIAIGPVIAVLLILLAAFLVWRSRLRKQQFESSNREPPYQSSWSQEVYNKSELGYYASAEGYKERTEAELAAVMMSPRELQAHCTKGTSFKHIDPVELEASSAYR</sequence>
<reference evidence="2 3" key="1">
    <citation type="journal article" date="2016" name="Sci. Rep.">
        <title>Peltaster fructicola genome reveals evolution from an invasive phytopathogen to an ectophytic parasite.</title>
        <authorList>
            <person name="Xu C."/>
            <person name="Chen H."/>
            <person name="Gleason M.L."/>
            <person name="Xu J.R."/>
            <person name="Liu H."/>
            <person name="Zhang R."/>
            <person name="Sun G."/>
        </authorList>
    </citation>
    <scope>NUCLEOTIDE SEQUENCE [LARGE SCALE GENOMIC DNA]</scope>
    <source>
        <strain evidence="2 3">LNHT1506</strain>
    </source>
</reference>
<proteinExistence type="predicted"/>
<dbReference type="EMBL" id="CP051141">
    <property type="protein sequence ID" value="QIW99643.1"/>
    <property type="molecule type" value="Genomic_DNA"/>
</dbReference>
<dbReference type="PANTHER" id="PTHR16861">
    <property type="entry name" value="GLYCOPROTEIN 38"/>
    <property type="match status" value="1"/>
</dbReference>
<keyword evidence="3" id="KW-1185">Reference proteome</keyword>
<evidence type="ECO:0000313" key="2">
    <source>
        <dbReference type="EMBL" id="QIW99643.1"/>
    </source>
</evidence>